<name>A0A0D3JHH3_EMIH1</name>
<protein>
    <recommendedName>
        <fullName evidence="4">Major facilitator superfamily (MFS) profile domain-containing protein</fullName>
    </recommendedName>
</protein>
<evidence type="ECO:0000256" key="1">
    <source>
        <dbReference type="SAM" id="Phobius"/>
    </source>
</evidence>
<evidence type="ECO:0000313" key="2">
    <source>
        <dbReference type="EnsemblProtists" id="EOD22958"/>
    </source>
</evidence>
<dbReference type="AlphaFoldDB" id="A0A0D3JHH3"/>
<sequence length="178" mass="19218">MGCCKKILCCLPRTCKRILCCRPNLTSAASVAIFWNITVLAAGVVNVIFDQTKDAFGDEEAWQAGIISQICIASVGLLGSLVARCCVSQHVGFATPRERLLLAVLCTSATFAGYGTPRVLVVFVDSLGAWCGLSIAWTVDAVDSIEWYWSLLICFAAFCMAVACVLHILLTYLLLKSL</sequence>
<reference evidence="3" key="1">
    <citation type="journal article" date="2013" name="Nature">
        <title>Pan genome of the phytoplankton Emiliania underpins its global distribution.</title>
        <authorList>
            <person name="Read B.A."/>
            <person name="Kegel J."/>
            <person name="Klute M.J."/>
            <person name="Kuo A."/>
            <person name="Lefebvre S.C."/>
            <person name="Maumus F."/>
            <person name="Mayer C."/>
            <person name="Miller J."/>
            <person name="Monier A."/>
            <person name="Salamov A."/>
            <person name="Young J."/>
            <person name="Aguilar M."/>
            <person name="Claverie J.M."/>
            <person name="Frickenhaus S."/>
            <person name="Gonzalez K."/>
            <person name="Herman E.K."/>
            <person name="Lin Y.C."/>
            <person name="Napier J."/>
            <person name="Ogata H."/>
            <person name="Sarno A.F."/>
            <person name="Shmutz J."/>
            <person name="Schroeder D."/>
            <person name="de Vargas C."/>
            <person name="Verret F."/>
            <person name="von Dassow P."/>
            <person name="Valentin K."/>
            <person name="Van de Peer Y."/>
            <person name="Wheeler G."/>
            <person name="Dacks J.B."/>
            <person name="Delwiche C.F."/>
            <person name="Dyhrman S.T."/>
            <person name="Glockner G."/>
            <person name="John U."/>
            <person name="Richards T."/>
            <person name="Worden A.Z."/>
            <person name="Zhang X."/>
            <person name="Grigoriev I.V."/>
            <person name="Allen A.E."/>
            <person name="Bidle K."/>
            <person name="Borodovsky M."/>
            <person name="Bowler C."/>
            <person name="Brownlee C."/>
            <person name="Cock J.M."/>
            <person name="Elias M."/>
            <person name="Gladyshev V.N."/>
            <person name="Groth M."/>
            <person name="Guda C."/>
            <person name="Hadaegh A."/>
            <person name="Iglesias-Rodriguez M.D."/>
            <person name="Jenkins J."/>
            <person name="Jones B.M."/>
            <person name="Lawson T."/>
            <person name="Leese F."/>
            <person name="Lindquist E."/>
            <person name="Lobanov A."/>
            <person name="Lomsadze A."/>
            <person name="Malik S.B."/>
            <person name="Marsh M.E."/>
            <person name="Mackinder L."/>
            <person name="Mock T."/>
            <person name="Mueller-Roeber B."/>
            <person name="Pagarete A."/>
            <person name="Parker M."/>
            <person name="Probert I."/>
            <person name="Quesneville H."/>
            <person name="Raines C."/>
            <person name="Rensing S.A."/>
            <person name="Riano-Pachon D.M."/>
            <person name="Richier S."/>
            <person name="Rokitta S."/>
            <person name="Shiraiwa Y."/>
            <person name="Soanes D.M."/>
            <person name="van der Giezen M."/>
            <person name="Wahlund T.M."/>
            <person name="Williams B."/>
            <person name="Wilson W."/>
            <person name="Wolfe G."/>
            <person name="Wurch L.L."/>
        </authorList>
    </citation>
    <scope>NUCLEOTIDE SEQUENCE</scope>
</reference>
<dbReference type="PaxDb" id="2903-EOD22958"/>
<dbReference type="EnsemblProtists" id="EOD22958">
    <property type="protein sequence ID" value="EOD22958"/>
    <property type="gene ID" value="EMIHUDRAFT_447746"/>
</dbReference>
<feature type="transmembrane region" description="Helical" evidence="1">
    <location>
        <begin position="147"/>
        <end position="175"/>
    </location>
</feature>
<evidence type="ECO:0000313" key="3">
    <source>
        <dbReference type="Proteomes" id="UP000013827"/>
    </source>
</evidence>
<keyword evidence="3" id="KW-1185">Reference proteome</keyword>
<keyword evidence="1" id="KW-0472">Membrane</keyword>
<dbReference type="Proteomes" id="UP000013827">
    <property type="component" value="Unassembled WGS sequence"/>
</dbReference>
<dbReference type="KEGG" id="ehx:EMIHUDRAFT_447746"/>
<evidence type="ECO:0008006" key="4">
    <source>
        <dbReference type="Google" id="ProtNLM"/>
    </source>
</evidence>
<organism evidence="2 3">
    <name type="scientific">Emiliania huxleyi (strain CCMP1516)</name>
    <dbReference type="NCBI Taxonomy" id="280463"/>
    <lineage>
        <taxon>Eukaryota</taxon>
        <taxon>Haptista</taxon>
        <taxon>Haptophyta</taxon>
        <taxon>Prymnesiophyceae</taxon>
        <taxon>Isochrysidales</taxon>
        <taxon>Noelaerhabdaceae</taxon>
        <taxon>Emiliania</taxon>
    </lineage>
</organism>
<proteinExistence type="predicted"/>
<dbReference type="RefSeq" id="XP_005775387.1">
    <property type="nucleotide sequence ID" value="XM_005775330.1"/>
</dbReference>
<feature type="transmembrane region" description="Helical" evidence="1">
    <location>
        <begin position="25"/>
        <end position="49"/>
    </location>
</feature>
<dbReference type="GeneID" id="17268505"/>
<feature type="transmembrane region" description="Helical" evidence="1">
    <location>
        <begin position="61"/>
        <end position="87"/>
    </location>
</feature>
<accession>A0A0D3JHH3</accession>
<feature type="transmembrane region" description="Helical" evidence="1">
    <location>
        <begin position="99"/>
        <end position="116"/>
    </location>
</feature>
<reference evidence="2" key="2">
    <citation type="submission" date="2024-10" db="UniProtKB">
        <authorList>
            <consortium name="EnsemblProtists"/>
        </authorList>
    </citation>
    <scope>IDENTIFICATION</scope>
</reference>
<keyword evidence="1" id="KW-0812">Transmembrane</keyword>
<keyword evidence="1" id="KW-1133">Transmembrane helix</keyword>
<dbReference type="HOGENOM" id="CLU_1743937_0_0_1"/>